<protein>
    <submittedName>
        <fullName evidence="2">Uncharacterized protein</fullName>
    </submittedName>
</protein>
<reference evidence="3" key="1">
    <citation type="journal article" date="2019" name="Int. J. Syst. Evol. Microbiol.">
        <title>The Global Catalogue of Microorganisms (GCM) 10K type strain sequencing project: providing services to taxonomists for standard genome sequencing and annotation.</title>
        <authorList>
            <consortium name="The Broad Institute Genomics Platform"/>
            <consortium name="The Broad Institute Genome Sequencing Center for Infectious Disease"/>
            <person name="Wu L."/>
            <person name="Ma J."/>
        </authorList>
    </citation>
    <scope>NUCLEOTIDE SEQUENCE [LARGE SCALE GENOMIC DNA]</scope>
    <source>
        <strain evidence="3">JCM 16548</strain>
    </source>
</reference>
<feature type="region of interest" description="Disordered" evidence="1">
    <location>
        <begin position="1"/>
        <end position="42"/>
    </location>
</feature>
<name>A0ABP7DR02_9ACTN</name>
<accession>A0ABP7DR02</accession>
<evidence type="ECO:0000313" key="2">
    <source>
        <dbReference type="EMBL" id="GAA3706802.1"/>
    </source>
</evidence>
<keyword evidence="3" id="KW-1185">Reference proteome</keyword>
<sequence length="82" mass="8893">MSTDLISHSAARQPNRAHLAEGGNRFPKTASSPTPKQGHNIRDWRLWDIAGAGADPDRECVRGNNTRVSRQCSAALPETVVS</sequence>
<organism evidence="2 3">
    <name type="scientific">Microlunatus aurantiacus</name>
    <dbReference type="NCBI Taxonomy" id="446786"/>
    <lineage>
        <taxon>Bacteria</taxon>
        <taxon>Bacillati</taxon>
        <taxon>Actinomycetota</taxon>
        <taxon>Actinomycetes</taxon>
        <taxon>Propionibacteriales</taxon>
        <taxon>Propionibacteriaceae</taxon>
        <taxon>Microlunatus</taxon>
    </lineage>
</organism>
<dbReference type="EMBL" id="BAAAYX010000010">
    <property type="protein sequence ID" value="GAA3706802.1"/>
    <property type="molecule type" value="Genomic_DNA"/>
</dbReference>
<dbReference type="Proteomes" id="UP001500051">
    <property type="component" value="Unassembled WGS sequence"/>
</dbReference>
<gene>
    <name evidence="2" type="ORF">GCM10022204_25840</name>
</gene>
<evidence type="ECO:0000313" key="3">
    <source>
        <dbReference type="Proteomes" id="UP001500051"/>
    </source>
</evidence>
<proteinExistence type="predicted"/>
<evidence type="ECO:0000256" key="1">
    <source>
        <dbReference type="SAM" id="MobiDB-lite"/>
    </source>
</evidence>
<comment type="caution">
    <text evidence="2">The sequence shown here is derived from an EMBL/GenBank/DDBJ whole genome shotgun (WGS) entry which is preliminary data.</text>
</comment>
<feature type="compositionally biased region" description="Polar residues" evidence="1">
    <location>
        <begin position="1"/>
        <end position="12"/>
    </location>
</feature>